<reference evidence="1 2" key="1">
    <citation type="submission" date="2024-04" db="EMBL/GenBank/DDBJ databases">
        <title>Genome assembly C_amara_ONT_v2.</title>
        <authorList>
            <person name="Yant L."/>
            <person name="Moore C."/>
            <person name="Slenker M."/>
        </authorList>
    </citation>
    <scope>NUCLEOTIDE SEQUENCE [LARGE SCALE GENOMIC DNA]</scope>
    <source>
        <tissue evidence="1">Leaf</tissue>
    </source>
</reference>
<gene>
    <name evidence="1" type="ORF">V5N11_029661</name>
</gene>
<protein>
    <recommendedName>
        <fullName evidence="3">Deneddylase</fullName>
    </recommendedName>
</protein>
<dbReference type="PANTHER" id="PTHR35694">
    <property type="entry name" value="DENEDDYLASE"/>
    <property type="match status" value="1"/>
</dbReference>
<comment type="caution">
    <text evidence="1">The sequence shown here is derived from an EMBL/GenBank/DDBJ whole genome shotgun (WGS) entry which is preliminary data.</text>
</comment>
<dbReference type="AlphaFoldDB" id="A0ABD1AYB0"/>
<sequence>MASAAPASSSYLLFSSRNFTSIPLIPLRRRSSVSFIRCFSKIPSAEEDILRFVAESDGKALPCVRTYENNSARLSLVGTVAFDQALTAAAADGGDAADDHLRENVPVMVVETVFPGGSDPKATVSTRLFLPTQKVKERAKRLRRSLSEDLSSGDLSKNILAMTFRQVVLRQLWNFQMELFAPGAEREMGDFENPREQVSTSFTLSSSDERVISVIAEVICISALQSTEKHFLDDYLGKAKFPFMKWLAKHRRIASRDGSVVLLKVFDDEQNTNHLLEYYQSKKENFKLADTRQRSRWWNMSANSKLEKIGGPGFSHWASEYLPAYRLEIDTTILADLKLEGWRKSSENKWEVLLSHSQLVGLAEALDIYFEDIYSLPKKQLPCDIPGNYANLPSEKRGLSLLKIISVTVASGILLLAVSAAAQFCFPQKSERKYPGKRQDILWSESELLSHQSSDSSELDSFCGLLVNKLKDAYGWLGEITLESSIGAWIGEVPDYLKETSRAKSVEDSIGASSSLLEKLNEDAKASAQDIATYQVVLSSEGKIIGFQPTSRVAVNHWAANPLAKELYGRRKLSPGLIEPGLKSHPPTKVIVLELLMSVNSDRPFALVRPLLPQ</sequence>
<dbReference type="EMBL" id="JBANAX010000448">
    <property type="protein sequence ID" value="KAL1208434.1"/>
    <property type="molecule type" value="Genomic_DNA"/>
</dbReference>
<evidence type="ECO:0000313" key="1">
    <source>
        <dbReference type="EMBL" id="KAL1208434.1"/>
    </source>
</evidence>
<evidence type="ECO:0000313" key="2">
    <source>
        <dbReference type="Proteomes" id="UP001558713"/>
    </source>
</evidence>
<dbReference type="Proteomes" id="UP001558713">
    <property type="component" value="Unassembled WGS sequence"/>
</dbReference>
<name>A0ABD1AYB0_CARAN</name>
<dbReference type="PANTHER" id="PTHR35694:SF1">
    <property type="entry name" value="DENEDDYLASE"/>
    <property type="match status" value="1"/>
</dbReference>
<proteinExistence type="predicted"/>
<keyword evidence="2" id="KW-1185">Reference proteome</keyword>
<organism evidence="1 2">
    <name type="scientific">Cardamine amara subsp. amara</name>
    <dbReference type="NCBI Taxonomy" id="228776"/>
    <lineage>
        <taxon>Eukaryota</taxon>
        <taxon>Viridiplantae</taxon>
        <taxon>Streptophyta</taxon>
        <taxon>Embryophyta</taxon>
        <taxon>Tracheophyta</taxon>
        <taxon>Spermatophyta</taxon>
        <taxon>Magnoliopsida</taxon>
        <taxon>eudicotyledons</taxon>
        <taxon>Gunneridae</taxon>
        <taxon>Pentapetalae</taxon>
        <taxon>rosids</taxon>
        <taxon>malvids</taxon>
        <taxon>Brassicales</taxon>
        <taxon>Brassicaceae</taxon>
        <taxon>Cardamineae</taxon>
        <taxon>Cardamine</taxon>
    </lineage>
</organism>
<accession>A0ABD1AYB0</accession>
<evidence type="ECO:0008006" key="3">
    <source>
        <dbReference type="Google" id="ProtNLM"/>
    </source>
</evidence>